<protein>
    <submittedName>
        <fullName evidence="2">DUF3291 domain-containing protein</fullName>
    </submittedName>
</protein>
<keyword evidence="3" id="KW-1185">Reference proteome</keyword>
<name>A0A7X1G085_9SPHN</name>
<reference evidence="2 3" key="1">
    <citation type="submission" date="2020-08" db="EMBL/GenBank/DDBJ databases">
        <title>The genome sequence of type strain Novosphingobium piscinae KCTC 42194.</title>
        <authorList>
            <person name="Liu Y."/>
        </authorList>
    </citation>
    <scope>NUCLEOTIDE SEQUENCE [LARGE SCALE GENOMIC DNA]</scope>
    <source>
        <strain evidence="2 3">KCTC 42194</strain>
    </source>
</reference>
<dbReference type="EMBL" id="JACLAX010000016">
    <property type="protein sequence ID" value="MBC2670225.1"/>
    <property type="molecule type" value="Genomic_DNA"/>
</dbReference>
<dbReference type="Pfam" id="PF11695">
    <property type="entry name" value="DUF3291"/>
    <property type="match status" value="1"/>
</dbReference>
<dbReference type="Proteomes" id="UP000551327">
    <property type="component" value="Unassembled WGS sequence"/>
</dbReference>
<feature type="domain" description="DUF3291" evidence="1">
    <location>
        <begin position="9"/>
        <end position="146"/>
    </location>
</feature>
<accession>A0A7X1G085</accession>
<sequence>MTDATGWHLAQINIARLVAPEGDPRVAPFFAALARINALADRSPGFVWRLQTEEGNATAIQPAPDPLLLVNISVWTDPDSLHAYVYQSAHAPEMARRREYFERFDGAYHALWWVPAGHRPPIEEGLAKLWVLDRYGPSAKAFHFKTRFPAPE</sequence>
<dbReference type="InterPro" id="IPR011008">
    <property type="entry name" value="Dimeric_a/b-barrel"/>
</dbReference>
<proteinExistence type="predicted"/>
<dbReference type="RefSeq" id="WP_185680089.1">
    <property type="nucleotide sequence ID" value="NZ_JACLAX010000016.1"/>
</dbReference>
<evidence type="ECO:0000313" key="2">
    <source>
        <dbReference type="EMBL" id="MBC2670225.1"/>
    </source>
</evidence>
<gene>
    <name evidence="2" type="ORF">H7F53_13805</name>
</gene>
<comment type="caution">
    <text evidence="2">The sequence shown here is derived from an EMBL/GenBank/DDBJ whole genome shotgun (WGS) entry which is preliminary data.</text>
</comment>
<dbReference type="SUPFAM" id="SSF54909">
    <property type="entry name" value="Dimeric alpha+beta barrel"/>
    <property type="match status" value="1"/>
</dbReference>
<dbReference type="InterPro" id="IPR021708">
    <property type="entry name" value="DUF3291"/>
</dbReference>
<dbReference type="AlphaFoldDB" id="A0A7X1G085"/>
<evidence type="ECO:0000259" key="1">
    <source>
        <dbReference type="Pfam" id="PF11695"/>
    </source>
</evidence>
<evidence type="ECO:0000313" key="3">
    <source>
        <dbReference type="Proteomes" id="UP000551327"/>
    </source>
</evidence>
<organism evidence="2 3">
    <name type="scientific">Novosphingobium piscinae</name>
    <dbReference type="NCBI Taxonomy" id="1507448"/>
    <lineage>
        <taxon>Bacteria</taxon>
        <taxon>Pseudomonadati</taxon>
        <taxon>Pseudomonadota</taxon>
        <taxon>Alphaproteobacteria</taxon>
        <taxon>Sphingomonadales</taxon>
        <taxon>Sphingomonadaceae</taxon>
        <taxon>Novosphingobium</taxon>
    </lineage>
</organism>